<dbReference type="EMBL" id="CAJMWY010000349">
    <property type="protein sequence ID" value="CAE6429296.1"/>
    <property type="molecule type" value="Genomic_DNA"/>
</dbReference>
<protein>
    <recommendedName>
        <fullName evidence="3">F-box domain-containing protein</fullName>
    </recommendedName>
</protein>
<name>A0A8H2XS50_9AGAM</name>
<proteinExistence type="predicted"/>
<dbReference type="AlphaFoldDB" id="A0A8H2XS50"/>
<dbReference type="Proteomes" id="UP000663861">
    <property type="component" value="Unassembled WGS sequence"/>
</dbReference>
<evidence type="ECO:0000313" key="2">
    <source>
        <dbReference type="Proteomes" id="UP000663861"/>
    </source>
</evidence>
<dbReference type="Gene3D" id="3.80.10.10">
    <property type="entry name" value="Ribonuclease Inhibitor"/>
    <property type="match status" value="1"/>
</dbReference>
<reference evidence="1" key="1">
    <citation type="submission" date="2021-01" db="EMBL/GenBank/DDBJ databases">
        <authorList>
            <person name="Kaushik A."/>
        </authorList>
    </citation>
    <scope>NUCLEOTIDE SEQUENCE</scope>
    <source>
        <strain evidence="1">AG4-RS23</strain>
    </source>
</reference>
<comment type="caution">
    <text evidence="1">The sequence shown here is derived from an EMBL/GenBank/DDBJ whole genome shotgun (WGS) entry which is preliminary data.</text>
</comment>
<gene>
    <name evidence="1" type="ORF">RDB_LOCUS23974</name>
</gene>
<evidence type="ECO:0008006" key="3">
    <source>
        <dbReference type="Google" id="ProtNLM"/>
    </source>
</evidence>
<dbReference type="InterPro" id="IPR032675">
    <property type="entry name" value="LRR_dom_sf"/>
</dbReference>
<evidence type="ECO:0000313" key="1">
    <source>
        <dbReference type="EMBL" id="CAE6429296.1"/>
    </source>
</evidence>
<sequence length="394" mass="44229">MSSHRIFSVNELLSLICTNCDSHTRTTLARTSRSWFEISAPILWGNLQGVHKILVLLPGAVIGRVGPTELPPQDLHLALKAVDFTRFNVYAPIVKHLTIYDPSDAKRRIETWYNWGFIQYLYQQQLLFPNMISLTINQPTGNGPLNRRQPNPLGYEQWVTAFTSSALQAVHAPLVLKPGLPPYPSSVPLASASLAVERLARRGKYLRSLEIYPMASSSELNSMGQGPAFEGPMGVQIETPYQKFYSSFESLSQLRELSTTAIVFETSMFRALANLPYLESLSVHNVSYQLPEFHPGLVPSSSFPQLTRLSLVDIDQENLEKIWESAPLVRKLHSLTVLSSYSRHMTIDWAQETFLPLLRACSSELSEFLCESRSPGRGVEFEVNFSLGVSDLKI</sequence>
<organism evidence="1 2">
    <name type="scientific">Rhizoctonia solani</name>
    <dbReference type="NCBI Taxonomy" id="456999"/>
    <lineage>
        <taxon>Eukaryota</taxon>
        <taxon>Fungi</taxon>
        <taxon>Dikarya</taxon>
        <taxon>Basidiomycota</taxon>
        <taxon>Agaricomycotina</taxon>
        <taxon>Agaricomycetes</taxon>
        <taxon>Cantharellales</taxon>
        <taxon>Ceratobasidiaceae</taxon>
        <taxon>Rhizoctonia</taxon>
    </lineage>
</organism>
<accession>A0A8H2XS50</accession>